<dbReference type="Gene3D" id="3.40.720.10">
    <property type="entry name" value="Alkaline Phosphatase, subunit A"/>
    <property type="match status" value="1"/>
</dbReference>
<dbReference type="AlphaFoldDB" id="A0A382HRM1"/>
<dbReference type="InterPro" id="IPR002591">
    <property type="entry name" value="Phosphodiest/P_Trfase"/>
</dbReference>
<dbReference type="PANTHER" id="PTHR10151">
    <property type="entry name" value="ECTONUCLEOTIDE PYROPHOSPHATASE/PHOSPHODIESTERASE"/>
    <property type="match status" value="1"/>
</dbReference>
<organism evidence="1">
    <name type="scientific">marine metagenome</name>
    <dbReference type="NCBI Taxonomy" id="408172"/>
    <lineage>
        <taxon>unclassified sequences</taxon>
        <taxon>metagenomes</taxon>
        <taxon>ecological metagenomes</taxon>
    </lineage>
</organism>
<dbReference type="PANTHER" id="PTHR10151:SF120">
    <property type="entry name" value="BIS(5'-ADENOSYL)-TRIPHOSPHATASE"/>
    <property type="match status" value="1"/>
</dbReference>
<proteinExistence type="predicted"/>
<evidence type="ECO:0008006" key="2">
    <source>
        <dbReference type="Google" id="ProtNLM"/>
    </source>
</evidence>
<accession>A0A382HRM1</accession>
<name>A0A382HRM1_9ZZZZ</name>
<dbReference type="Pfam" id="PF01663">
    <property type="entry name" value="Phosphodiest"/>
    <property type="match status" value="1"/>
</dbReference>
<protein>
    <recommendedName>
        <fullName evidence="2">Alkaline phosphatase family protein</fullName>
    </recommendedName>
</protein>
<dbReference type="GO" id="GO:0016787">
    <property type="term" value="F:hydrolase activity"/>
    <property type="evidence" value="ECO:0007669"/>
    <property type="project" value="UniProtKB-ARBA"/>
</dbReference>
<gene>
    <name evidence="1" type="ORF">METZ01_LOCUS242693</name>
</gene>
<dbReference type="SUPFAM" id="SSF53649">
    <property type="entry name" value="Alkaline phosphatase-like"/>
    <property type="match status" value="1"/>
</dbReference>
<dbReference type="EMBL" id="UINC01062840">
    <property type="protein sequence ID" value="SVB89839.1"/>
    <property type="molecule type" value="Genomic_DNA"/>
</dbReference>
<sequence length="125" mass="13710">MHLFMHNGIFTRQLPTLPRKGSRMVCSIALFSISLLFSASSLGSELVILMSWDGMRHDYVDKAEYSALKRMEVEGIRTKLIPTNPSNTFPGHVTLATGAAPAVHGVMDNTMFDLEKGAFSYGSDA</sequence>
<evidence type="ECO:0000313" key="1">
    <source>
        <dbReference type="EMBL" id="SVB89839.1"/>
    </source>
</evidence>
<dbReference type="InterPro" id="IPR017850">
    <property type="entry name" value="Alkaline_phosphatase_core_sf"/>
</dbReference>
<reference evidence="1" key="1">
    <citation type="submission" date="2018-05" db="EMBL/GenBank/DDBJ databases">
        <authorList>
            <person name="Lanie J.A."/>
            <person name="Ng W.-L."/>
            <person name="Kazmierczak K.M."/>
            <person name="Andrzejewski T.M."/>
            <person name="Davidsen T.M."/>
            <person name="Wayne K.J."/>
            <person name="Tettelin H."/>
            <person name="Glass J.I."/>
            <person name="Rusch D."/>
            <person name="Podicherti R."/>
            <person name="Tsui H.-C.T."/>
            <person name="Winkler M.E."/>
        </authorList>
    </citation>
    <scope>NUCLEOTIDE SEQUENCE</scope>
</reference>
<feature type="non-terminal residue" evidence="1">
    <location>
        <position position="125"/>
    </location>
</feature>